<dbReference type="AlphaFoldDB" id="A0AAV7JFS6"/>
<evidence type="ECO:0000256" key="6">
    <source>
        <dbReference type="ARBA" id="ARBA00049117"/>
    </source>
</evidence>
<dbReference type="GO" id="GO:0016787">
    <property type="term" value="F:hydrolase activity"/>
    <property type="evidence" value="ECO:0007669"/>
    <property type="project" value="UniProtKB-KW"/>
</dbReference>
<dbReference type="Gene3D" id="3.40.50.300">
    <property type="entry name" value="P-loop containing nucleotide triphosphate hydrolases"/>
    <property type="match status" value="1"/>
</dbReference>
<dbReference type="SUPFAM" id="SSF90002">
    <property type="entry name" value="Hypothetical protein YjiA, C-terminal domain"/>
    <property type="match status" value="1"/>
</dbReference>
<dbReference type="InterPro" id="IPR035903">
    <property type="entry name" value="HesB-like_dom_sf"/>
</dbReference>
<evidence type="ECO:0000313" key="8">
    <source>
        <dbReference type="EMBL" id="KAI6647605.1"/>
    </source>
</evidence>
<dbReference type="InterPro" id="IPR051927">
    <property type="entry name" value="Zn_Chap_cDPG_Synth"/>
</dbReference>
<gene>
    <name evidence="8" type="ORF">LOD99_8679</name>
</gene>
<dbReference type="Pfam" id="PF01521">
    <property type="entry name" value="Fe-S_biosyn"/>
    <property type="match status" value="1"/>
</dbReference>
<name>A0AAV7JFS6_9METZ</name>
<dbReference type="CDD" id="cd03112">
    <property type="entry name" value="CobW-like"/>
    <property type="match status" value="1"/>
</dbReference>
<comment type="similarity">
    <text evidence="5">Belongs to the SIMIBI class G3E GTPase family. ZNG1 subfamily.</text>
</comment>
<keyword evidence="9" id="KW-1185">Reference proteome</keyword>
<dbReference type="PANTHER" id="PTHR43603:SF1">
    <property type="entry name" value="ZINC-REGULATED GTPASE METALLOPROTEIN ACTIVATOR 1"/>
    <property type="match status" value="1"/>
</dbReference>
<dbReference type="InterPro" id="IPR016092">
    <property type="entry name" value="ATAP"/>
</dbReference>
<evidence type="ECO:0000313" key="9">
    <source>
        <dbReference type="Proteomes" id="UP001165289"/>
    </source>
</evidence>
<feature type="domain" description="CobW C-terminal" evidence="7">
    <location>
        <begin position="292"/>
        <end position="388"/>
    </location>
</feature>
<dbReference type="Pfam" id="PF07683">
    <property type="entry name" value="CobW_C"/>
    <property type="match status" value="1"/>
</dbReference>
<accession>A0AAV7JFS6</accession>
<evidence type="ECO:0000256" key="4">
    <source>
        <dbReference type="ARBA" id="ARBA00023186"/>
    </source>
</evidence>
<keyword evidence="3" id="KW-0378">Hydrolase</keyword>
<dbReference type="SMART" id="SM00833">
    <property type="entry name" value="CobW_C"/>
    <property type="match status" value="1"/>
</dbReference>
<keyword evidence="2" id="KW-0547">Nucleotide-binding</keyword>
<evidence type="ECO:0000259" key="7">
    <source>
        <dbReference type="SMART" id="SM00833"/>
    </source>
</evidence>
<evidence type="ECO:0000256" key="1">
    <source>
        <dbReference type="ARBA" id="ARBA00006718"/>
    </source>
</evidence>
<dbReference type="GO" id="GO:0051536">
    <property type="term" value="F:iron-sulfur cluster binding"/>
    <property type="evidence" value="ECO:0007669"/>
    <property type="project" value="InterPro"/>
</dbReference>
<keyword evidence="4" id="KW-0143">Chaperone</keyword>
<dbReference type="Pfam" id="PF02492">
    <property type="entry name" value="cobW"/>
    <property type="match status" value="1"/>
</dbReference>
<comment type="similarity">
    <text evidence="1">Belongs to the HesB/IscA family.</text>
</comment>
<dbReference type="InterPro" id="IPR003495">
    <property type="entry name" value="CobW/HypB/UreG_nucleotide-bd"/>
</dbReference>
<dbReference type="InterPro" id="IPR036627">
    <property type="entry name" value="CobW-likC_sf"/>
</dbReference>
<evidence type="ECO:0000256" key="5">
    <source>
        <dbReference type="ARBA" id="ARBA00034320"/>
    </source>
</evidence>
<dbReference type="NCBIfam" id="TIGR00049">
    <property type="entry name" value="iron-sulfur cluster assembly accessory protein"/>
    <property type="match status" value="1"/>
</dbReference>
<evidence type="ECO:0000256" key="2">
    <source>
        <dbReference type="ARBA" id="ARBA00022741"/>
    </source>
</evidence>
<dbReference type="InterPro" id="IPR000361">
    <property type="entry name" value="ATAP_core_dom"/>
</dbReference>
<dbReference type="SUPFAM" id="SSF89360">
    <property type="entry name" value="HesB-like domain"/>
    <property type="match status" value="1"/>
</dbReference>
<organism evidence="8 9">
    <name type="scientific">Oopsacas minuta</name>
    <dbReference type="NCBI Taxonomy" id="111878"/>
    <lineage>
        <taxon>Eukaryota</taxon>
        <taxon>Metazoa</taxon>
        <taxon>Porifera</taxon>
        <taxon>Hexactinellida</taxon>
        <taxon>Hexasterophora</taxon>
        <taxon>Lyssacinosida</taxon>
        <taxon>Leucopsacidae</taxon>
        <taxon>Oopsacas</taxon>
    </lineage>
</organism>
<comment type="caution">
    <text evidence="8">The sequence shown here is derived from an EMBL/GenBank/DDBJ whole genome shotgun (WGS) entry which is preliminary data.</text>
</comment>
<dbReference type="Gene3D" id="3.30.1220.10">
    <property type="entry name" value="CobW-like, C-terminal domain"/>
    <property type="match status" value="1"/>
</dbReference>
<dbReference type="PANTHER" id="PTHR43603">
    <property type="entry name" value="COBW DOMAIN-CONTAINING PROTEIN DDB_G0274527"/>
    <property type="match status" value="1"/>
</dbReference>
<evidence type="ECO:0000256" key="3">
    <source>
        <dbReference type="ARBA" id="ARBA00022801"/>
    </source>
</evidence>
<dbReference type="Proteomes" id="UP001165289">
    <property type="component" value="Unassembled WGS sequence"/>
</dbReference>
<dbReference type="InterPro" id="IPR027417">
    <property type="entry name" value="P-loop_NTPase"/>
</dbReference>
<proteinExistence type="inferred from homology"/>
<comment type="catalytic activity">
    <reaction evidence="6">
        <text>GTP + H2O = GDP + phosphate + H(+)</text>
        <dbReference type="Rhea" id="RHEA:19669"/>
        <dbReference type="ChEBI" id="CHEBI:15377"/>
        <dbReference type="ChEBI" id="CHEBI:15378"/>
        <dbReference type="ChEBI" id="CHEBI:37565"/>
        <dbReference type="ChEBI" id="CHEBI:43474"/>
        <dbReference type="ChEBI" id="CHEBI:58189"/>
    </reaction>
    <physiologicalReaction direction="left-to-right" evidence="6">
        <dbReference type="Rhea" id="RHEA:19670"/>
    </physiologicalReaction>
</comment>
<sequence>MDQNKVNLFDYHERMVWNQRKKNLPVTLVTGFLGVGKTTLLQHILGQKRNLKIAVAVNDLAQVNIDSQIIERKYRATIGALKDVSDGCACCNKHAIFQDYVWQDIQQMDDGKFDYLLVETSGVTDPLSIIASLEKNFGKLFRAHLDTVVTVLDADTTLMFIKNQDDTSTKSVYSSFNEVLKHSSVFLSQIKLADVVLLNKTDLLENQEDIQIINDFLAKIAPGIRVIPAKYGIVPLQCVLGVSPSDSGPGAVSHDRVTEEFTINAHYSKLPAKQRILPSIEPNPDHLKQDLISSTVFTSFEPFLHSLFQKFLKSIQTGKFGKIIRIKGSIWFQNSNGRTYTFNLSGRMRFDLEIDPTLHIKQQSKNQLVIIGMDLREDDILNALSACFKDSSPINESSKEFVSTLQEHTMFQTFTQDTTQPIVVFRLVGIVEFGITIEQAENEYRINLNQMNLDLARAINMGKTHHIAIPIQIDDNVICIGIAVDEEFGSLIPGLIESAERLKIGCSCVLDSMYKLGIRFFSRISVSVRPLEISKLQPTRAALTLSPSAVKQISLILSENSQIQGLRINLRTRGCNGLAYTLQLASEKEKFDEEVIQEGLRIFIAPKALMSILGSEMDYLTDKLSSGFVFNNPNVKVVRPHVGYAIVNSEYHNQSKIVTYSNPNSTQVLTISLEGSTLTYSMLPSLQISK</sequence>
<dbReference type="GO" id="GO:0016226">
    <property type="term" value="P:iron-sulfur cluster assembly"/>
    <property type="evidence" value="ECO:0007669"/>
    <property type="project" value="InterPro"/>
</dbReference>
<dbReference type="InterPro" id="IPR011629">
    <property type="entry name" value="CobW-like_C"/>
</dbReference>
<dbReference type="GO" id="GO:0000166">
    <property type="term" value="F:nucleotide binding"/>
    <property type="evidence" value="ECO:0007669"/>
    <property type="project" value="UniProtKB-KW"/>
</dbReference>
<reference evidence="8 9" key="1">
    <citation type="journal article" date="2023" name="BMC Biol.">
        <title>The compact genome of the sponge Oopsacas minuta (Hexactinellida) is lacking key metazoan core genes.</title>
        <authorList>
            <person name="Santini S."/>
            <person name="Schenkelaars Q."/>
            <person name="Jourda C."/>
            <person name="Duchesne M."/>
            <person name="Belahbib H."/>
            <person name="Rocher C."/>
            <person name="Selva M."/>
            <person name="Riesgo A."/>
            <person name="Vervoort M."/>
            <person name="Leys S.P."/>
            <person name="Kodjabachian L."/>
            <person name="Le Bivic A."/>
            <person name="Borchiellini C."/>
            <person name="Claverie J.M."/>
            <person name="Renard E."/>
        </authorList>
    </citation>
    <scope>NUCLEOTIDE SEQUENCE [LARGE SCALE GENOMIC DNA]</scope>
    <source>
        <strain evidence="8">SPO-2</strain>
    </source>
</reference>
<protein>
    <submittedName>
        <fullName evidence="8">COBW domain-containing protein</fullName>
    </submittedName>
</protein>
<dbReference type="SUPFAM" id="SSF52540">
    <property type="entry name" value="P-loop containing nucleoside triphosphate hydrolases"/>
    <property type="match status" value="1"/>
</dbReference>
<dbReference type="EMBL" id="JAKMXF010000340">
    <property type="protein sequence ID" value="KAI6647605.1"/>
    <property type="molecule type" value="Genomic_DNA"/>
</dbReference>
<dbReference type="Gene3D" id="2.60.300.12">
    <property type="entry name" value="HesB-like domain"/>
    <property type="match status" value="1"/>
</dbReference>